<evidence type="ECO:0000256" key="14">
    <source>
        <dbReference type="RuleBase" id="RU000610"/>
    </source>
</evidence>
<evidence type="ECO:0000256" key="11">
    <source>
        <dbReference type="ARBA" id="ARBA00033659"/>
    </source>
</evidence>
<accession>A0ABQ2USW8</accession>
<feature type="binding site" evidence="12">
    <location>
        <position position="212"/>
    </location>
    <ligand>
        <name>Mg(2+)</name>
        <dbReference type="ChEBI" id="CHEBI:18420"/>
        <label>1</label>
    </ligand>
</feature>
<keyword evidence="12" id="KW-0460">Magnesium</keyword>
<evidence type="ECO:0000256" key="3">
    <source>
        <dbReference type="ARBA" id="ARBA00011881"/>
    </source>
</evidence>
<feature type="binding site" evidence="12">
    <location>
        <position position="251"/>
    </location>
    <ligand>
        <name>Mg(2+)</name>
        <dbReference type="ChEBI" id="CHEBI:18420"/>
        <label>2</label>
    </ligand>
</feature>
<evidence type="ECO:0000256" key="9">
    <source>
        <dbReference type="ARBA" id="ARBA00023235"/>
    </source>
</evidence>
<comment type="caution">
    <text evidence="17">The sequence shown here is derived from an EMBL/GenBank/DDBJ whole genome shotgun (WGS) entry which is preliminary data.</text>
</comment>
<evidence type="ECO:0000256" key="6">
    <source>
        <dbReference type="ARBA" id="ARBA00022490"/>
    </source>
</evidence>
<dbReference type="Gene3D" id="3.20.20.150">
    <property type="entry name" value="Divalent-metal-dependent TIM barrel enzymes"/>
    <property type="match status" value="1"/>
</dbReference>
<dbReference type="Pfam" id="PF01261">
    <property type="entry name" value="AP_endonuc_2"/>
    <property type="match status" value="1"/>
</dbReference>
<reference evidence="18" key="1">
    <citation type="journal article" date="2019" name="Int. J. Syst. Evol. Microbiol.">
        <title>The Global Catalogue of Microorganisms (GCM) 10K type strain sequencing project: providing services to taxonomists for standard genome sequencing and annotation.</title>
        <authorList>
            <consortium name="The Broad Institute Genomics Platform"/>
            <consortium name="The Broad Institute Genome Sequencing Center for Infectious Disease"/>
            <person name="Wu L."/>
            <person name="Ma J."/>
        </authorList>
    </citation>
    <scope>NUCLEOTIDE SEQUENCE [LARGE SCALE GENOMIC DNA]</scope>
    <source>
        <strain evidence="18">JCM 3399</strain>
    </source>
</reference>
<evidence type="ECO:0000256" key="13">
    <source>
        <dbReference type="RuleBase" id="RU000609"/>
    </source>
</evidence>
<proteinExistence type="inferred from homology"/>
<dbReference type="PROSITE" id="PS51415">
    <property type="entry name" value="XYLOSE_ISOMERASE"/>
    <property type="match status" value="1"/>
</dbReference>
<feature type="domain" description="Xylose isomerase-like TIM barrel" evidence="16">
    <location>
        <begin position="72"/>
        <end position="340"/>
    </location>
</feature>
<dbReference type="HAMAP" id="MF_00455">
    <property type="entry name" value="Xylose_isom_A"/>
    <property type="match status" value="1"/>
</dbReference>
<dbReference type="EC" id="5.3.1.5" evidence="4 12"/>
<dbReference type="InterPro" id="IPR001998">
    <property type="entry name" value="Xylose_isomerase"/>
</dbReference>
<evidence type="ECO:0000256" key="5">
    <source>
        <dbReference type="ARBA" id="ARBA00018232"/>
    </source>
</evidence>
<dbReference type="EMBL" id="BMRP01000003">
    <property type="protein sequence ID" value="GGU50077.1"/>
    <property type="molecule type" value="Genomic_DNA"/>
</dbReference>
<comment type="caution">
    <text evidence="12">Lacks conserved residue(s) required for the propagation of feature annotation.</text>
</comment>
<evidence type="ECO:0000256" key="8">
    <source>
        <dbReference type="ARBA" id="ARBA00022723"/>
    </source>
</evidence>
<feature type="active site" evidence="12">
    <location>
        <position position="85"/>
    </location>
</feature>
<dbReference type="PRINTS" id="PR00688">
    <property type="entry name" value="XYLOSISMRASE"/>
</dbReference>
<feature type="binding site" evidence="12">
    <location>
        <position position="248"/>
    </location>
    <ligand>
        <name>Mg(2+)</name>
        <dbReference type="ChEBI" id="CHEBI:18420"/>
        <label>2</label>
    </ligand>
</feature>
<evidence type="ECO:0000256" key="2">
    <source>
        <dbReference type="ARBA" id="ARBA00005765"/>
    </source>
</evidence>
<comment type="subunit">
    <text evidence="3 12 14">Homotetramer.</text>
</comment>
<feature type="binding site" evidence="12">
    <location>
        <position position="318"/>
    </location>
    <ligand>
        <name>Mg(2+)</name>
        <dbReference type="ChEBI" id="CHEBI:18420"/>
        <label>1</label>
    </ligand>
</feature>
<dbReference type="InterPro" id="IPR036237">
    <property type="entry name" value="Xyl_isomerase-like_sf"/>
</dbReference>
<comment type="cofactor">
    <cofactor evidence="12">
        <name>Mg(2+)</name>
        <dbReference type="ChEBI" id="CHEBI:18420"/>
    </cofactor>
    <text evidence="12">Binds 2 magnesium ions per subunit.</text>
</comment>
<feature type="binding site" evidence="12">
    <location>
        <position position="248"/>
    </location>
    <ligand>
        <name>Mg(2+)</name>
        <dbReference type="ChEBI" id="CHEBI:18420"/>
        <label>1</label>
    </ligand>
</feature>
<evidence type="ECO:0000256" key="12">
    <source>
        <dbReference type="HAMAP-Rule" id="MF_00455"/>
    </source>
</evidence>
<dbReference type="NCBIfam" id="TIGR02631">
    <property type="entry name" value="xylA_Arthro"/>
    <property type="match status" value="1"/>
</dbReference>
<name>A0ABQ2USW8_9ACTN</name>
<feature type="binding site" evidence="12">
    <location>
        <position position="276"/>
    </location>
    <ligand>
        <name>Mg(2+)</name>
        <dbReference type="ChEBI" id="CHEBI:18420"/>
        <label>1</label>
    </ligand>
</feature>
<dbReference type="PANTHER" id="PTHR48408">
    <property type="match status" value="1"/>
</dbReference>
<keyword evidence="10 12" id="KW-0119">Carbohydrate metabolism</keyword>
<keyword evidence="6 12" id="KW-0963">Cytoplasm</keyword>
<gene>
    <name evidence="12 17" type="primary">xylA</name>
    <name evidence="17" type="ORF">GCM10010211_12930</name>
</gene>
<dbReference type="InterPro" id="IPR013022">
    <property type="entry name" value="Xyl_isomerase-like_TIM-brl"/>
</dbReference>
<evidence type="ECO:0000256" key="4">
    <source>
        <dbReference type="ARBA" id="ARBA00011958"/>
    </source>
</evidence>
<evidence type="ECO:0000313" key="18">
    <source>
        <dbReference type="Proteomes" id="UP000654471"/>
    </source>
</evidence>
<evidence type="ECO:0000256" key="10">
    <source>
        <dbReference type="ARBA" id="ARBA00023277"/>
    </source>
</evidence>
<feature type="active site" evidence="12">
    <location>
        <position position="88"/>
    </location>
</feature>
<keyword evidence="7 12" id="KW-0859">Xylose metabolism</keyword>
<comment type="subcellular location">
    <subcellularLocation>
        <location evidence="1 12 14">Cytoplasm</location>
    </subcellularLocation>
</comment>
<keyword evidence="18" id="KW-1185">Reference proteome</keyword>
<evidence type="ECO:0000256" key="7">
    <source>
        <dbReference type="ARBA" id="ARBA00022629"/>
    </source>
</evidence>
<evidence type="ECO:0000313" key="17">
    <source>
        <dbReference type="EMBL" id="GGU50077.1"/>
    </source>
</evidence>
<protein>
    <recommendedName>
        <fullName evidence="5 12">Xylose isomerase</fullName>
        <ecNumber evidence="4 12">5.3.1.5</ecNumber>
    </recommendedName>
</protein>
<dbReference type="PANTHER" id="PTHR48408:SF1">
    <property type="entry name" value="XYLOSE ISOMERASE"/>
    <property type="match status" value="1"/>
</dbReference>
<keyword evidence="8 12" id="KW-0479">Metal-binding</keyword>
<feature type="region of interest" description="Disordered" evidence="15">
    <location>
        <begin position="1"/>
        <end position="34"/>
    </location>
</feature>
<evidence type="ECO:0000259" key="16">
    <source>
        <dbReference type="Pfam" id="PF01261"/>
    </source>
</evidence>
<evidence type="ECO:0000256" key="15">
    <source>
        <dbReference type="SAM" id="MobiDB-lite"/>
    </source>
</evidence>
<dbReference type="Proteomes" id="UP000654471">
    <property type="component" value="Unassembled WGS sequence"/>
</dbReference>
<evidence type="ECO:0000256" key="1">
    <source>
        <dbReference type="ARBA" id="ARBA00004496"/>
    </source>
</evidence>
<comment type="catalytic activity">
    <reaction evidence="11 12 13">
        <text>alpha-D-xylose = alpha-D-xylulofuranose</text>
        <dbReference type="Rhea" id="RHEA:22816"/>
        <dbReference type="ChEBI" id="CHEBI:28518"/>
        <dbReference type="ChEBI" id="CHEBI:188998"/>
        <dbReference type="EC" id="5.3.1.5"/>
    </reaction>
</comment>
<dbReference type="GO" id="GO:0016853">
    <property type="term" value="F:isomerase activity"/>
    <property type="evidence" value="ECO:0007669"/>
    <property type="project" value="UniProtKB-KW"/>
</dbReference>
<comment type="similarity">
    <text evidence="2 12 13">Belongs to the xylose isomerase family.</text>
</comment>
<organism evidence="17 18">
    <name type="scientific">Streptomyces albospinus</name>
    <dbReference type="NCBI Taxonomy" id="285515"/>
    <lineage>
        <taxon>Bacteria</taxon>
        <taxon>Bacillati</taxon>
        <taxon>Actinomycetota</taxon>
        <taxon>Actinomycetes</taxon>
        <taxon>Kitasatosporales</taxon>
        <taxon>Streptomycetaceae</taxon>
        <taxon>Streptomyces</taxon>
    </lineage>
</organism>
<dbReference type="SUPFAM" id="SSF51658">
    <property type="entry name" value="Xylose isomerase-like"/>
    <property type="match status" value="1"/>
</dbReference>
<sequence length="419" mass="45751">MTKWVGRGAARHDRACRPAPQDPDYPDEGAAMSHHPVPADKFSFGLWTVGWQGRDPFGDATRPALDPVESVHRLAELGAYGVTFHDDDLIPPGSDDRARETAVKRFRQALDTTGLAVPMATTNLFTHPVFKDGAFTANDRDIRRHALRKTLRNIDLAAELGARTYVAWGGREGAESGAAKDVRTALDRLKEAFDLLGQYVTEQGYDLRFAIEPKPNEPRGDILLPTVGHALAFIERLARPDLYGVNPEVGHEQMAGLNVPHGVAQALWAGKLLHIDLNGQSGVKYDQDLRFGAGDLRSAFWLVDLLETAGYDGPRHFDFKPPRTEDPDGVWASAAGCMRTYLLLRERAAAFRADPAVQEALRAARVDELALPTAEDGLAGLLADRGAYETFDAEEAGARGMAFERLDQLAVDHLMGAAG</sequence>
<keyword evidence="9 12" id="KW-0413">Isomerase</keyword>
<dbReference type="InterPro" id="IPR013453">
    <property type="entry name" value="XylA_actinobac"/>
</dbReference>